<reference evidence="1" key="1">
    <citation type="submission" date="2014-09" db="EMBL/GenBank/DDBJ databases">
        <authorList>
            <person name="Magalhaes I.L.F."/>
            <person name="Oliveira U."/>
            <person name="Santos F.R."/>
            <person name="Vidigal T.H.D.A."/>
            <person name="Brescovit A.D."/>
            <person name="Santos A.J."/>
        </authorList>
    </citation>
    <scope>NUCLEOTIDE SEQUENCE</scope>
    <source>
        <tissue evidence="1">Shoot tissue taken approximately 20 cm above the soil surface</tissue>
    </source>
</reference>
<dbReference type="AlphaFoldDB" id="A0A0A9AA46"/>
<proteinExistence type="predicted"/>
<name>A0A0A9AA46_ARUDO</name>
<sequence length="25" mass="2951">MGFQMSHISRSCFRPPQVGKFYSFI</sequence>
<dbReference type="EMBL" id="GBRH01251087">
    <property type="protein sequence ID" value="JAD46808.1"/>
    <property type="molecule type" value="Transcribed_RNA"/>
</dbReference>
<organism evidence="1">
    <name type="scientific">Arundo donax</name>
    <name type="common">Giant reed</name>
    <name type="synonym">Donax arundinaceus</name>
    <dbReference type="NCBI Taxonomy" id="35708"/>
    <lineage>
        <taxon>Eukaryota</taxon>
        <taxon>Viridiplantae</taxon>
        <taxon>Streptophyta</taxon>
        <taxon>Embryophyta</taxon>
        <taxon>Tracheophyta</taxon>
        <taxon>Spermatophyta</taxon>
        <taxon>Magnoliopsida</taxon>
        <taxon>Liliopsida</taxon>
        <taxon>Poales</taxon>
        <taxon>Poaceae</taxon>
        <taxon>PACMAD clade</taxon>
        <taxon>Arundinoideae</taxon>
        <taxon>Arundineae</taxon>
        <taxon>Arundo</taxon>
    </lineage>
</organism>
<reference evidence="1" key="2">
    <citation type="journal article" date="2015" name="Data Brief">
        <title>Shoot transcriptome of the giant reed, Arundo donax.</title>
        <authorList>
            <person name="Barrero R.A."/>
            <person name="Guerrero F.D."/>
            <person name="Moolhuijzen P."/>
            <person name="Goolsby J.A."/>
            <person name="Tidwell J."/>
            <person name="Bellgard S.E."/>
            <person name="Bellgard M.I."/>
        </authorList>
    </citation>
    <scope>NUCLEOTIDE SEQUENCE</scope>
    <source>
        <tissue evidence="1">Shoot tissue taken approximately 20 cm above the soil surface</tissue>
    </source>
</reference>
<protein>
    <submittedName>
        <fullName evidence="1">Uncharacterized protein</fullName>
    </submittedName>
</protein>
<accession>A0A0A9AA46</accession>
<evidence type="ECO:0000313" key="1">
    <source>
        <dbReference type="EMBL" id="JAD46808.1"/>
    </source>
</evidence>